<dbReference type="Pfam" id="PF06737">
    <property type="entry name" value="Transglycosylas"/>
    <property type="match status" value="1"/>
</dbReference>
<evidence type="ECO:0000256" key="2">
    <source>
        <dbReference type="ARBA" id="ARBA00022729"/>
    </source>
</evidence>
<feature type="compositionally biased region" description="Low complexity" evidence="4">
    <location>
        <begin position="41"/>
        <end position="96"/>
    </location>
</feature>
<feature type="domain" description="G5" evidence="6">
    <location>
        <begin position="102"/>
        <end position="182"/>
    </location>
</feature>
<dbReference type="Pfam" id="PF07501">
    <property type="entry name" value="G5"/>
    <property type="match status" value="1"/>
</dbReference>
<accession>A0A3D9ULT7</accession>
<keyword evidence="8" id="KW-1185">Reference proteome</keyword>
<evidence type="ECO:0000313" key="8">
    <source>
        <dbReference type="Proteomes" id="UP000256253"/>
    </source>
</evidence>
<evidence type="ECO:0000259" key="6">
    <source>
        <dbReference type="PROSITE" id="PS51109"/>
    </source>
</evidence>
<feature type="chain" id="PRO_5017749949" evidence="5">
    <location>
        <begin position="27"/>
        <end position="285"/>
    </location>
</feature>
<dbReference type="InterPro" id="IPR010618">
    <property type="entry name" value="RPF"/>
</dbReference>
<keyword evidence="2 5" id="KW-0732">Signal</keyword>
<dbReference type="PROSITE" id="PS51109">
    <property type="entry name" value="G5"/>
    <property type="match status" value="1"/>
</dbReference>
<evidence type="ECO:0000256" key="4">
    <source>
        <dbReference type="SAM" id="MobiDB-lite"/>
    </source>
</evidence>
<sequence length="285" mass="28951">MTFRNSRLTAVAATSALAAITLTACAGSGDTAANTPIATSTTAATSTSQSAPSTSSSTTTSPAATSTTTSSTTSSATSAPSSSAKTSAATRAAQTTRVARSEARPVFKTLTETRVLPFDTVTRTDSTLAKGATRVAQAGVAGSQRVTVTQTVVNGRITNVNVTKRVTVAQPVNKIVVVGTKAAAPRVTSTPTTTTAPKTNTGGLDLRRAGMWDRIAMCESTGNWSINTGNGYYGGLQFDIGTWLSAGGGQFAPRADLASRAQQITIANKVYDSRGLSPWGCVGAA</sequence>
<dbReference type="SMART" id="SM01208">
    <property type="entry name" value="G5"/>
    <property type="match status" value="1"/>
</dbReference>
<dbReference type="InterPro" id="IPR023346">
    <property type="entry name" value="Lysozyme-like_dom_sf"/>
</dbReference>
<feature type="signal peptide" evidence="5">
    <location>
        <begin position="1"/>
        <end position="26"/>
    </location>
</feature>
<reference evidence="7 8" key="1">
    <citation type="submission" date="2018-08" db="EMBL/GenBank/DDBJ databases">
        <title>Sequencing the genomes of 1000 actinobacteria strains.</title>
        <authorList>
            <person name="Klenk H.-P."/>
        </authorList>
    </citation>
    <scope>NUCLEOTIDE SEQUENCE [LARGE SCALE GENOMIC DNA]</scope>
    <source>
        <strain evidence="7 8">DSM 22967</strain>
    </source>
</reference>
<evidence type="ECO:0000256" key="1">
    <source>
        <dbReference type="ARBA" id="ARBA00010830"/>
    </source>
</evidence>
<dbReference type="EMBL" id="QTUA01000001">
    <property type="protein sequence ID" value="REF30247.1"/>
    <property type="molecule type" value="Genomic_DNA"/>
</dbReference>
<dbReference type="SUPFAM" id="SSF53955">
    <property type="entry name" value="Lysozyme-like"/>
    <property type="match status" value="1"/>
</dbReference>
<organism evidence="7 8">
    <name type="scientific">Calidifontibacter indicus</name>
    <dbReference type="NCBI Taxonomy" id="419650"/>
    <lineage>
        <taxon>Bacteria</taxon>
        <taxon>Bacillati</taxon>
        <taxon>Actinomycetota</taxon>
        <taxon>Actinomycetes</taxon>
        <taxon>Micrococcales</taxon>
        <taxon>Dermacoccaceae</taxon>
        <taxon>Calidifontibacter</taxon>
    </lineage>
</organism>
<evidence type="ECO:0000256" key="5">
    <source>
        <dbReference type="SAM" id="SignalP"/>
    </source>
</evidence>
<dbReference type="AlphaFoldDB" id="A0A3D9ULT7"/>
<dbReference type="Gene3D" id="1.10.530.10">
    <property type="match status" value="1"/>
</dbReference>
<evidence type="ECO:0000313" key="7">
    <source>
        <dbReference type="EMBL" id="REF30247.1"/>
    </source>
</evidence>
<name>A0A3D9ULT7_9MICO</name>
<dbReference type="GO" id="GO:0016787">
    <property type="term" value="F:hydrolase activity"/>
    <property type="evidence" value="ECO:0007669"/>
    <property type="project" value="UniProtKB-KW"/>
</dbReference>
<feature type="region of interest" description="Disordered" evidence="4">
    <location>
        <begin position="41"/>
        <end position="105"/>
    </location>
</feature>
<dbReference type="CDD" id="cd13925">
    <property type="entry name" value="RPF"/>
    <property type="match status" value="1"/>
</dbReference>
<dbReference type="InterPro" id="IPR011098">
    <property type="entry name" value="G5_dom"/>
</dbReference>
<keyword evidence="3" id="KW-0378">Hydrolase</keyword>
<comment type="similarity">
    <text evidence="1">Belongs to the transglycosylase family. Rpf subfamily.</text>
</comment>
<dbReference type="PROSITE" id="PS51257">
    <property type="entry name" value="PROKAR_LIPOPROTEIN"/>
    <property type="match status" value="1"/>
</dbReference>
<gene>
    <name evidence="7" type="ORF">DFJ65_1245</name>
</gene>
<evidence type="ECO:0000256" key="3">
    <source>
        <dbReference type="ARBA" id="ARBA00022801"/>
    </source>
</evidence>
<dbReference type="Proteomes" id="UP000256253">
    <property type="component" value="Unassembled WGS sequence"/>
</dbReference>
<protein>
    <submittedName>
        <fullName evidence="7">Surface rod structure-forming protein G</fullName>
    </submittedName>
</protein>
<proteinExistence type="inferred from homology"/>
<comment type="caution">
    <text evidence="7">The sequence shown here is derived from an EMBL/GenBank/DDBJ whole genome shotgun (WGS) entry which is preliminary data.</text>
</comment>
<dbReference type="Gene3D" id="2.20.230.10">
    <property type="entry name" value="Resuscitation-promoting factor rpfb"/>
    <property type="match status" value="1"/>
</dbReference>